<dbReference type="AlphaFoldDB" id="A0A3N1MGB1"/>
<dbReference type="PANTHER" id="PTHR46652:SF3">
    <property type="entry name" value="LEUCINE-RICH REPEAT-CONTAINING PROTEIN 9"/>
    <property type="match status" value="1"/>
</dbReference>
<evidence type="ECO:0000313" key="3">
    <source>
        <dbReference type="EMBL" id="ROQ00236.1"/>
    </source>
</evidence>
<organism evidence="3 4">
    <name type="scientific">Stella humosa</name>
    <dbReference type="NCBI Taxonomy" id="94"/>
    <lineage>
        <taxon>Bacteria</taxon>
        <taxon>Pseudomonadati</taxon>
        <taxon>Pseudomonadota</taxon>
        <taxon>Alphaproteobacteria</taxon>
        <taxon>Rhodospirillales</taxon>
        <taxon>Stellaceae</taxon>
        <taxon>Stella</taxon>
    </lineage>
</organism>
<comment type="caution">
    <text evidence="3">The sequence shown here is derived from an EMBL/GenBank/DDBJ whole genome shotgun (WGS) entry which is preliminary data.</text>
</comment>
<dbReference type="InterPro" id="IPR032675">
    <property type="entry name" value="LRR_dom_sf"/>
</dbReference>
<reference evidence="3 4" key="1">
    <citation type="submission" date="2018-11" db="EMBL/GenBank/DDBJ databases">
        <title>Genomic Encyclopedia of Type Strains, Phase IV (KMG-IV): sequencing the most valuable type-strain genomes for metagenomic binning, comparative biology and taxonomic classification.</title>
        <authorList>
            <person name="Goeker M."/>
        </authorList>
    </citation>
    <scope>NUCLEOTIDE SEQUENCE [LARGE SCALE GENOMIC DNA]</scope>
    <source>
        <strain evidence="3 4">DSM 5900</strain>
    </source>
</reference>
<evidence type="ECO:0008006" key="5">
    <source>
        <dbReference type="Google" id="ProtNLM"/>
    </source>
</evidence>
<proteinExistence type="predicted"/>
<protein>
    <recommendedName>
        <fullName evidence="5">Leucine rich repeat (LRR) protein</fullName>
    </recommendedName>
</protein>
<dbReference type="PANTHER" id="PTHR46652">
    <property type="entry name" value="LEUCINE-RICH REPEAT AND IQ DOMAIN-CONTAINING PROTEIN 1-RELATED"/>
    <property type="match status" value="1"/>
</dbReference>
<evidence type="ECO:0000256" key="1">
    <source>
        <dbReference type="ARBA" id="ARBA00022614"/>
    </source>
</evidence>
<keyword evidence="1" id="KW-0433">Leucine-rich repeat</keyword>
<dbReference type="Proteomes" id="UP000278222">
    <property type="component" value="Unassembled WGS sequence"/>
</dbReference>
<dbReference type="SUPFAM" id="SSF52058">
    <property type="entry name" value="L domain-like"/>
    <property type="match status" value="1"/>
</dbReference>
<evidence type="ECO:0000256" key="2">
    <source>
        <dbReference type="ARBA" id="ARBA00022737"/>
    </source>
</evidence>
<dbReference type="OrthoDB" id="8497471at2"/>
<sequence>MALTFDAPNENLLRELQQVQKDAFQVSDNIGRLNAVPLGFPKLAIVDLCASLAGLVNGTAEQCRVQLESARNILPRVRREFFYFDETESEHEGADDEIRFYRGMHIDNLLNLLLASVTTALEEYRLQSQVKFDDKTQPDDVGTINNTDIISSVFNISDSIGDKVLFAASELDRQKVSETKNGDILRRRLVDSANLSLAARSQVGMQPLVRRWLSAISVALRMSPALIGAAGRAIHIGTEIAQPLADWWVAFVRDHLESTIKTVRGLGDALQRIEVRLSKIGNKEEAPDIESGNIDSIKAETEVRALLLAGEKPPKKLADLVGKIDLQGTAEKNNVIPHWEYLSELSNVRDVRLTRANFSIRNDSGILENMASIRALRISAAGDISGLSRLSKLEHLSIVGGSILTLQPVQNMTNLKTLFIRSDNSVNLDPILDLKSLSYFSLHTKSDIVVPNLSPIPGLRKLIISARRLVDIFAVKGLAEIESFTVHYSGIGGLDPLADSKALTLLSIGAPALKSIKPIENLHNIERLTIYANYPNNLDVVGNLVNLKELSIQCANLSDIYFMQNLKKLERLYISSAPHMINVEPLKDLENLKQVRLHNTKITGLDRLFGVEVIQTG</sequence>
<keyword evidence="2" id="KW-0677">Repeat</keyword>
<keyword evidence="4" id="KW-1185">Reference proteome</keyword>
<evidence type="ECO:0000313" key="4">
    <source>
        <dbReference type="Proteomes" id="UP000278222"/>
    </source>
</evidence>
<dbReference type="InterPro" id="IPR050836">
    <property type="entry name" value="SDS22/Internalin_LRR"/>
</dbReference>
<dbReference type="Gene3D" id="3.80.10.10">
    <property type="entry name" value="Ribonuclease Inhibitor"/>
    <property type="match status" value="1"/>
</dbReference>
<dbReference type="EMBL" id="RJKX01000013">
    <property type="protein sequence ID" value="ROQ00236.1"/>
    <property type="molecule type" value="Genomic_DNA"/>
</dbReference>
<accession>A0A3N1MGB1</accession>
<name>A0A3N1MGB1_9PROT</name>
<dbReference type="RefSeq" id="WP_142235675.1">
    <property type="nucleotide sequence ID" value="NZ_AP019700.1"/>
</dbReference>
<gene>
    <name evidence="3" type="ORF">EDC65_2032</name>
</gene>